<reference evidence="1 2" key="1">
    <citation type="submission" date="2020-10" db="EMBL/GenBank/DDBJ databases">
        <title>Sequencing the genomes of 1000 actinobacteria strains.</title>
        <authorList>
            <person name="Klenk H.-P."/>
        </authorList>
    </citation>
    <scope>NUCLEOTIDE SEQUENCE [LARGE SCALE GENOMIC DNA]</scope>
    <source>
        <strain evidence="1 2">DSM 43748</strain>
    </source>
</reference>
<keyword evidence="2" id="KW-1185">Reference proteome</keyword>
<dbReference type="EMBL" id="JADBEF010000001">
    <property type="protein sequence ID" value="MBE1564620.1"/>
    <property type="molecule type" value="Genomic_DNA"/>
</dbReference>
<evidence type="ECO:0008006" key="3">
    <source>
        <dbReference type="Google" id="ProtNLM"/>
    </source>
</evidence>
<name>A0ABR9KRG9_9ACTN</name>
<protein>
    <recommendedName>
        <fullName evidence="3">SAM-dependent methyltransferase</fullName>
    </recommendedName>
</protein>
<evidence type="ECO:0000313" key="2">
    <source>
        <dbReference type="Proteomes" id="UP000661607"/>
    </source>
</evidence>
<dbReference type="Proteomes" id="UP000661607">
    <property type="component" value="Unassembled WGS sequence"/>
</dbReference>
<sequence length="30" mass="3271">MNRAYAHQASYVEAAVRAGWPDLAAQPVRA</sequence>
<gene>
    <name evidence="1" type="ORF">H4W81_007399</name>
</gene>
<organism evidence="1 2">
    <name type="scientific">Nonomuraea africana</name>
    <dbReference type="NCBI Taxonomy" id="46171"/>
    <lineage>
        <taxon>Bacteria</taxon>
        <taxon>Bacillati</taxon>
        <taxon>Actinomycetota</taxon>
        <taxon>Actinomycetes</taxon>
        <taxon>Streptosporangiales</taxon>
        <taxon>Streptosporangiaceae</taxon>
        <taxon>Nonomuraea</taxon>
    </lineage>
</organism>
<comment type="caution">
    <text evidence="1">The sequence shown here is derived from an EMBL/GenBank/DDBJ whole genome shotgun (WGS) entry which is preliminary data.</text>
</comment>
<evidence type="ECO:0000313" key="1">
    <source>
        <dbReference type="EMBL" id="MBE1564620.1"/>
    </source>
</evidence>
<accession>A0ABR9KRG9</accession>
<proteinExistence type="predicted"/>